<reference evidence="5 6" key="1">
    <citation type="submission" date="2018-03" db="EMBL/GenBank/DDBJ databases">
        <title>Genomic Encyclopedia of Archaeal and Bacterial Type Strains, Phase II (KMG-II): from individual species to whole genera.</title>
        <authorList>
            <person name="Goeker M."/>
        </authorList>
    </citation>
    <scope>NUCLEOTIDE SEQUENCE [LARGE SCALE GENOMIC DNA]</scope>
    <source>
        <strain evidence="5 6">DSM 45211</strain>
    </source>
</reference>
<feature type="compositionally biased region" description="Basic residues" evidence="2">
    <location>
        <begin position="15"/>
        <end position="25"/>
    </location>
</feature>
<comment type="similarity">
    <text evidence="1">Belongs to the LytR/CpsA/Psr (LCP) family.</text>
</comment>
<dbReference type="AlphaFoldDB" id="A0A2P8E6Y2"/>
<dbReference type="PANTHER" id="PTHR33392">
    <property type="entry name" value="POLYISOPRENYL-TEICHOIC ACID--PEPTIDOGLYCAN TEICHOIC ACID TRANSFERASE TAGU"/>
    <property type="match status" value="1"/>
</dbReference>
<proteinExistence type="inferred from homology"/>
<feature type="transmembrane region" description="Helical" evidence="3">
    <location>
        <begin position="92"/>
        <end position="112"/>
    </location>
</feature>
<protein>
    <submittedName>
        <fullName evidence="5">LytR family transcriptional attenuator</fullName>
    </submittedName>
</protein>
<dbReference type="Pfam" id="PF03816">
    <property type="entry name" value="LytR_cpsA_psr"/>
    <property type="match status" value="1"/>
</dbReference>
<dbReference type="PANTHER" id="PTHR33392:SF6">
    <property type="entry name" value="POLYISOPRENYL-TEICHOIC ACID--PEPTIDOGLYCAN TEICHOIC ACID TRANSFERASE TAGU"/>
    <property type="match status" value="1"/>
</dbReference>
<keyword evidence="3" id="KW-0472">Membrane</keyword>
<sequence length="540" mass="57579">MRHRVDNARGGSGARRSRLNSRRRQRNERYGRFIGLTALGTLLPGSGLVAAGRRRLGTFILILLGLALVVALAVVVLVPQSRLASYAGDRQMMLLLGGGLAILAAVWMLIALGTHRSLEPDGLSPGRRFGGALVVVLAASLVVAPMALGSRYAFTQRDLIGSISSGGESHTTPEIDEKDPWADKPRLNVLFLGGDAGDGREGLRPDTQIVASIDTDTGETTMISLPRNLENVPFPEDSPLHEVYPDGFQGPGDQLEWMLNAVYRNVPNAHPEVFKGVEHPGADANKWAVEGALGIDIDYFMLVDLAGFEAVVDALGGITLDVPHDIPIGNKTLPNGECSEPRGYVEAGENRHLDGDEALWFARSRCPGDDYVRMARQRCVMDAIVAQVKPTTLISRYQKLANTAGDIITTDVPEGMFPALIELMLKVQNASLESLTLDREFFESMGTTSGDPDYDALHERVDEILNGSSGQSSPGESPTGSGENTSETDDTTEAAERTSGDGAGTITQVSERTSDTGSEDGSGDGGEAEADEPVDAGKVC</sequence>
<dbReference type="EMBL" id="PYGE01000004">
    <property type="protein sequence ID" value="PSL05198.1"/>
    <property type="molecule type" value="Genomic_DNA"/>
</dbReference>
<dbReference type="InterPro" id="IPR050922">
    <property type="entry name" value="LytR/CpsA/Psr_CW_biosynth"/>
</dbReference>
<keyword evidence="6" id="KW-1185">Reference proteome</keyword>
<evidence type="ECO:0000256" key="2">
    <source>
        <dbReference type="SAM" id="MobiDB-lite"/>
    </source>
</evidence>
<dbReference type="NCBIfam" id="TIGR00350">
    <property type="entry name" value="lytR_cpsA_psr"/>
    <property type="match status" value="1"/>
</dbReference>
<feature type="region of interest" description="Disordered" evidence="2">
    <location>
        <begin position="1"/>
        <end position="25"/>
    </location>
</feature>
<feature type="transmembrane region" description="Helical" evidence="3">
    <location>
        <begin position="56"/>
        <end position="80"/>
    </location>
</feature>
<evidence type="ECO:0000313" key="6">
    <source>
        <dbReference type="Proteomes" id="UP000243528"/>
    </source>
</evidence>
<feature type="compositionally biased region" description="Acidic residues" evidence="2">
    <location>
        <begin position="517"/>
        <end position="534"/>
    </location>
</feature>
<feature type="region of interest" description="Disordered" evidence="2">
    <location>
        <begin position="465"/>
        <end position="540"/>
    </location>
</feature>
<gene>
    <name evidence="5" type="ORF">CLV30_10463</name>
</gene>
<accession>A0A2P8E6Y2</accession>
<organism evidence="5 6">
    <name type="scientific">Haloactinopolyspora alba</name>
    <dbReference type="NCBI Taxonomy" id="648780"/>
    <lineage>
        <taxon>Bacteria</taxon>
        <taxon>Bacillati</taxon>
        <taxon>Actinomycetota</taxon>
        <taxon>Actinomycetes</taxon>
        <taxon>Jiangellales</taxon>
        <taxon>Jiangellaceae</taxon>
        <taxon>Haloactinopolyspora</taxon>
    </lineage>
</organism>
<evidence type="ECO:0000313" key="5">
    <source>
        <dbReference type="EMBL" id="PSL05198.1"/>
    </source>
</evidence>
<feature type="transmembrane region" description="Helical" evidence="3">
    <location>
        <begin position="30"/>
        <end position="50"/>
    </location>
</feature>
<name>A0A2P8E6Y2_9ACTN</name>
<dbReference type="Proteomes" id="UP000243528">
    <property type="component" value="Unassembled WGS sequence"/>
</dbReference>
<comment type="caution">
    <text evidence="5">The sequence shown here is derived from an EMBL/GenBank/DDBJ whole genome shotgun (WGS) entry which is preliminary data.</text>
</comment>
<feature type="transmembrane region" description="Helical" evidence="3">
    <location>
        <begin position="132"/>
        <end position="154"/>
    </location>
</feature>
<evidence type="ECO:0000259" key="4">
    <source>
        <dbReference type="Pfam" id="PF03816"/>
    </source>
</evidence>
<keyword evidence="3" id="KW-0812">Transmembrane</keyword>
<dbReference type="InterPro" id="IPR004474">
    <property type="entry name" value="LytR_CpsA_psr"/>
</dbReference>
<feature type="compositionally biased region" description="Low complexity" evidence="2">
    <location>
        <begin position="467"/>
        <end position="485"/>
    </location>
</feature>
<keyword evidence="3" id="KW-1133">Transmembrane helix</keyword>
<evidence type="ECO:0000256" key="1">
    <source>
        <dbReference type="ARBA" id="ARBA00006068"/>
    </source>
</evidence>
<dbReference type="Gene3D" id="3.40.630.190">
    <property type="entry name" value="LCP protein"/>
    <property type="match status" value="1"/>
</dbReference>
<feature type="domain" description="Cell envelope-related transcriptional attenuator" evidence="4">
    <location>
        <begin position="204"/>
        <end position="389"/>
    </location>
</feature>
<evidence type="ECO:0000256" key="3">
    <source>
        <dbReference type="SAM" id="Phobius"/>
    </source>
</evidence>